<keyword evidence="3" id="KW-1185">Reference proteome</keyword>
<comment type="caution">
    <text evidence="2">The sequence shown here is derived from an EMBL/GenBank/DDBJ whole genome shotgun (WGS) entry which is preliminary data.</text>
</comment>
<accession>A0A840Y6Q5</accession>
<organism evidence="2 3">
    <name type="scientific">Neoroseomonas alkaliterrae</name>
    <dbReference type="NCBI Taxonomy" id="1452450"/>
    <lineage>
        <taxon>Bacteria</taxon>
        <taxon>Pseudomonadati</taxon>
        <taxon>Pseudomonadota</taxon>
        <taxon>Alphaproteobacteria</taxon>
        <taxon>Acetobacterales</taxon>
        <taxon>Acetobacteraceae</taxon>
        <taxon>Neoroseomonas</taxon>
    </lineage>
</organism>
<dbReference type="GO" id="GO:1902604">
    <property type="term" value="P:p-aminobenzoyl-glutamate transmembrane transport"/>
    <property type="evidence" value="ECO:0007669"/>
    <property type="project" value="InterPro"/>
</dbReference>
<feature type="transmembrane region" description="Helical" evidence="1">
    <location>
        <begin position="265"/>
        <end position="281"/>
    </location>
</feature>
<proteinExistence type="predicted"/>
<dbReference type="Proteomes" id="UP000562254">
    <property type="component" value="Unassembled WGS sequence"/>
</dbReference>
<dbReference type="GO" id="GO:0015558">
    <property type="term" value="F:secondary active p-aminobenzoyl-glutamate transmembrane transporter activity"/>
    <property type="evidence" value="ECO:0007669"/>
    <property type="project" value="InterPro"/>
</dbReference>
<keyword evidence="1" id="KW-1133">Transmembrane helix</keyword>
<evidence type="ECO:0000313" key="2">
    <source>
        <dbReference type="EMBL" id="MBB5691631.1"/>
    </source>
</evidence>
<feature type="transmembrane region" description="Helical" evidence="1">
    <location>
        <begin position="119"/>
        <end position="136"/>
    </location>
</feature>
<evidence type="ECO:0000313" key="3">
    <source>
        <dbReference type="Proteomes" id="UP000562254"/>
    </source>
</evidence>
<dbReference type="PANTHER" id="PTHR30282:SF0">
    <property type="entry name" value="P-AMINOBENZOYL-GLUTAMATE TRANSPORT PROTEIN"/>
    <property type="match status" value="1"/>
</dbReference>
<keyword evidence="1" id="KW-0472">Membrane</keyword>
<dbReference type="Pfam" id="PF03806">
    <property type="entry name" value="ABG_transport"/>
    <property type="match status" value="1"/>
</dbReference>
<evidence type="ECO:0000256" key="1">
    <source>
        <dbReference type="SAM" id="Phobius"/>
    </source>
</evidence>
<sequence length="357" mass="38173">MLIPLAAAAFISVGRHPLAGLAVGFASVASAFLVNVLIVPTDGILTEITNDAIRLVNANASIDLAPNVWFSIGSVVMLTVLIALVTERIIEPRLGPYTGNYQVPGETGLSEDEYRGLRYAGYGFLAVTAFLLALTLPPGAPLRHPETGATIGNSPFMTSLIVTIALIFLVCGAAYGRGARTTKQTNDVINAMQKAIGSLAGLILVLLVISQFIAFFNFSDMATLAAVSLARVLQELNFDALWLLVGFVVVTFILDLIITGAVAKWAIFAPIFVPLLMQLGVEPEAVRAAYRVGDSPINSITPLNAYFAMIVTFAIKYQKDAGIGTVIALMLPYVVIMCVIWTLFLAGWHLMCLPWGL</sequence>
<dbReference type="EMBL" id="JACIJE010000015">
    <property type="protein sequence ID" value="MBB5691631.1"/>
    <property type="molecule type" value="Genomic_DNA"/>
</dbReference>
<name>A0A840Y6Q5_9PROT</name>
<feature type="transmembrane region" description="Helical" evidence="1">
    <location>
        <begin position="238"/>
        <end position="258"/>
    </location>
</feature>
<feature type="transmembrane region" description="Helical" evidence="1">
    <location>
        <begin position="327"/>
        <end position="351"/>
    </location>
</feature>
<dbReference type="PANTHER" id="PTHR30282">
    <property type="entry name" value="P-AMINOBENZOYL GLUTAMATE TRANSPORTER"/>
    <property type="match status" value="1"/>
</dbReference>
<protein>
    <submittedName>
        <fullName evidence="2">Para-aminobenzoyl-glutamate transporter family</fullName>
    </submittedName>
</protein>
<feature type="transmembrane region" description="Helical" evidence="1">
    <location>
        <begin position="156"/>
        <end position="175"/>
    </location>
</feature>
<feature type="transmembrane region" description="Helical" evidence="1">
    <location>
        <begin position="296"/>
        <end position="315"/>
    </location>
</feature>
<feature type="transmembrane region" description="Helical" evidence="1">
    <location>
        <begin position="68"/>
        <end position="86"/>
    </location>
</feature>
<keyword evidence="1" id="KW-0812">Transmembrane</keyword>
<dbReference type="InterPro" id="IPR004697">
    <property type="entry name" value="AbgT"/>
</dbReference>
<dbReference type="AlphaFoldDB" id="A0A840Y6Q5"/>
<gene>
    <name evidence="2" type="ORF">FHS88_003792</name>
</gene>
<feature type="transmembrane region" description="Helical" evidence="1">
    <location>
        <begin position="196"/>
        <end position="218"/>
    </location>
</feature>
<reference evidence="2 3" key="1">
    <citation type="submission" date="2020-08" db="EMBL/GenBank/DDBJ databases">
        <title>Genomic Encyclopedia of Type Strains, Phase IV (KMG-IV): sequencing the most valuable type-strain genomes for metagenomic binning, comparative biology and taxonomic classification.</title>
        <authorList>
            <person name="Goeker M."/>
        </authorList>
    </citation>
    <scope>NUCLEOTIDE SEQUENCE [LARGE SCALE GENOMIC DNA]</scope>
    <source>
        <strain evidence="2 3">DSM 25895</strain>
    </source>
</reference>